<comment type="subcellular location">
    <subcellularLocation>
        <location evidence="1">Membrane</location>
        <topology evidence="1">Single-pass membrane protein</topology>
    </subcellularLocation>
</comment>
<evidence type="ECO:0000256" key="5">
    <source>
        <dbReference type="ARBA" id="ARBA00023136"/>
    </source>
</evidence>
<protein>
    <submittedName>
        <fullName evidence="6">Uncharacterized protein</fullName>
    </submittedName>
</protein>
<evidence type="ECO:0000256" key="3">
    <source>
        <dbReference type="ARBA" id="ARBA00022729"/>
    </source>
</evidence>
<keyword evidence="5" id="KW-0472">Membrane</keyword>
<evidence type="ECO:0000256" key="1">
    <source>
        <dbReference type="ARBA" id="ARBA00004167"/>
    </source>
</evidence>
<gene>
    <name evidence="6" type="ORF">PACLA_8A048961</name>
</gene>
<organism evidence="6 7">
    <name type="scientific">Paramuricea clavata</name>
    <name type="common">Red gorgonian</name>
    <name type="synonym">Violescent sea-whip</name>
    <dbReference type="NCBI Taxonomy" id="317549"/>
    <lineage>
        <taxon>Eukaryota</taxon>
        <taxon>Metazoa</taxon>
        <taxon>Cnidaria</taxon>
        <taxon>Anthozoa</taxon>
        <taxon>Octocorallia</taxon>
        <taxon>Malacalcyonacea</taxon>
        <taxon>Plexauridae</taxon>
        <taxon>Paramuricea</taxon>
    </lineage>
</organism>
<accession>A0A7D9HSH8</accession>
<dbReference type="OrthoDB" id="5985073at2759"/>
<sequence>MKILPIFLVILPIYFEGSDATCGCEYEYKKVGCYEDRDVDRALPEMLANERDKHSIYYNGHDLNWFDWHNYMPQMVCRCAEQAMKKGYKYFGLQYWGECWSGSSQAQYNKYGEGGSCYGPEYKMCDSRDSNCVGDHLHNFVYEIATFTCDVHFEKIGCYKDYEQDNEHVLSARVPGASNYVGQPIDWWNYDVFLPMFACECAKKTVENGYNTFGLQYYGECWTGQKFEEKHYIAQGETTNCINQCYQSCTKWNRFCIGRNFVNTVYRITHPDCEVKYVSLGCYKAVDDNNNNMAMPELLINEISPASDKFYGYMLEFDESWETMYSQLLCRCARATEDKGYANFAIRNKGECWSGPSSGQSYSLYGQSDNCIRNETDPCVDNIKCAGDENSINVYKLLGNTIHVLGKK</sequence>
<name>A0A7D9HSH8_PARCT</name>
<proteinExistence type="predicted"/>
<evidence type="ECO:0000313" key="6">
    <source>
        <dbReference type="EMBL" id="CAB3989558.1"/>
    </source>
</evidence>
<keyword evidence="2" id="KW-0812">Transmembrane</keyword>
<dbReference type="Proteomes" id="UP001152795">
    <property type="component" value="Unassembled WGS sequence"/>
</dbReference>
<keyword evidence="4" id="KW-1133">Transmembrane helix</keyword>
<comment type="caution">
    <text evidence="6">The sequence shown here is derived from an EMBL/GenBank/DDBJ whole genome shotgun (WGS) entry which is preliminary data.</text>
</comment>
<keyword evidence="3" id="KW-0732">Signal</keyword>
<keyword evidence="7" id="KW-1185">Reference proteome</keyword>
<dbReference type="AlphaFoldDB" id="A0A7D9HSH8"/>
<dbReference type="PANTHER" id="PTHR16059">
    <property type="entry name" value="ANTHRAX TOXIN RECEPTOR"/>
    <property type="match status" value="1"/>
</dbReference>
<dbReference type="GO" id="GO:0016020">
    <property type="term" value="C:membrane"/>
    <property type="evidence" value="ECO:0007669"/>
    <property type="project" value="UniProtKB-SubCell"/>
</dbReference>
<evidence type="ECO:0000313" key="7">
    <source>
        <dbReference type="Proteomes" id="UP001152795"/>
    </source>
</evidence>
<dbReference type="EMBL" id="CACRXK020001509">
    <property type="protein sequence ID" value="CAB3989558.1"/>
    <property type="molecule type" value="Genomic_DNA"/>
</dbReference>
<reference evidence="6" key="1">
    <citation type="submission" date="2020-04" db="EMBL/GenBank/DDBJ databases">
        <authorList>
            <person name="Alioto T."/>
            <person name="Alioto T."/>
            <person name="Gomez Garrido J."/>
        </authorList>
    </citation>
    <scope>NUCLEOTIDE SEQUENCE</scope>
    <source>
        <strain evidence="6">A484AB</strain>
    </source>
</reference>
<dbReference type="PANTHER" id="PTHR16059:SF25">
    <property type="entry name" value="LYSOZYME"/>
    <property type="match status" value="1"/>
</dbReference>
<evidence type="ECO:0000256" key="4">
    <source>
        <dbReference type="ARBA" id="ARBA00022989"/>
    </source>
</evidence>
<evidence type="ECO:0000256" key="2">
    <source>
        <dbReference type="ARBA" id="ARBA00022692"/>
    </source>
</evidence>